<accession>A0A2Z6R545</accession>
<keyword evidence="3" id="KW-1185">Reference proteome</keyword>
<feature type="compositionally biased region" description="Low complexity" evidence="1">
    <location>
        <begin position="7"/>
        <end position="17"/>
    </location>
</feature>
<feature type="region of interest" description="Disordered" evidence="1">
    <location>
        <begin position="1"/>
        <end position="62"/>
    </location>
</feature>
<evidence type="ECO:0000256" key="1">
    <source>
        <dbReference type="SAM" id="MobiDB-lite"/>
    </source>
</evidence>
<protein>
    <submittedName>
        <fullName evidence="2">Uncharacterized protein</fullName>
    </submittedName>
</protein>
<organism evidence="2 3">
    <name type="scientific">Rhizophagus clarus</name>
    <dbReference type="NCBI Taxonomy" id="94130"/>
    <lineage>
        <taxon>Eukaryota</taxon>
        <taxon>Fungi</taxon>
        <taxon>Fungi incertae sedis</taxon>
        <taxon>Mucoromycota</taxon>
        <taxon>Glomeromycotina</taxon>
        <taxon>Glomeromycetes</taxon>
        <taxon>Glomerales</taxon>
        <taxon>Glomeraceae</taxon>
        <taxon>Rhizophagus</taxon>
    </lineage>
</organism>
<sequence length="186" mass="21640">MEIIEDQLQSSQSTSSQDNANIPKKKKSRKSKKQNKQPVDNQPAKSGKLADNQEKTKKKGKKFIRGQAAEKIITGINTTEANMANVHHITVYDIPVEWTQEEILQALNSWGNTIKCSTKKQRKFQTLWVKIILNDETRVHFDGGLWMYTLNNSPIRWFPGDWSLKDRKNRERFCLVWRNCPESQHT</sequence>
<reference evidence="2 3" key="1">
    <citation type="submission" date="2017-11" db="EMBL/GenBank/DDBJ databases">
        <title>The genome of Rhizophagus clarus HR1 reveals common genetic basis of auxotrophy among arbuscular mycorrhizal fungi.</title>
        <authorList>
            <person name="Kobayashi Y."/>
        </authorList>
    </citation>
    <scope>NUCLEOTIDE SEQUENCE [LARGE SCALE GENOMIC DNA]</scope>
    <source>
        <strain evidence="2 3">HR1</strain>
    </source>
</reference>
<dbReference type="EMBL" id="BEXD01001069">
    <property type="protein sequence ID" value="GBB92091.1"/>
    <property type="molecule type" value="Genomic_DNA"/>
</dbReference>
<comment type="caution">
    <text evidence="2">The sequence shown here is derived from an EMBL/GenBank/DDBJ whole genome shotgun (WGS) entry which is preliminary data.</text>
</comment>
<name>A0A2Z6R545_9GLOM</name>
<gene>
    <name evidence="2" type="ORF">RclHR1_19600004</name>
</gene>
<feature type="compositionally biased region" description="Basic residues" evidence="1">
    <location>
        <begin position="23"/>
        <end position="35"/>
    </location>
</feature>
<proteinExistence type="predicted"/>
<evidence type="ECO:0000313" key="3">
    <source>
        <dbReference type="Proteomes" id="UP000247702"/>
    </source>
</evidence>
<dbReference type="AlphaFoldDB" id="A0A2Z6R545"/>
<evidence type="ECO:0000313" key="2">
    <source>
        <dbReference type="EMBL" id="GBB92091.1"/>
    </source>
</evidence>
<dbReference type="Proteomes" id="UP000247702">
    <property type="component" value="Unassembled WGS sequence"/>
</dbReference>